<gene>
    <name evidence="6" type="ORF">M0R45_015056</name>
</gene>
<evidence type="ECO:0000313" key="6">
    <source>
        <dbReference type="EMBL" id="KAK9938309.1"/>
    </source>
</evidence>
<keyword evidence="2" id="KW-1015">Disulfide bond</keyword>
<dbReference type="AlphaFoldDB" id="A0AAW1XQR8"/>
<sequence length="208" mass="22937">MNNLCFILLCICLSKISSAADTLTSSQNITDGKSLVSPGGVFELGFFSPGISKSRYLGIWYKNIPVKTVVWVANRGTPINDSSGHLLISTTAGSLVLLNKNKTVFWSSNSTKQTQNISPVLQLLDTGNLILRDEKEGANSESYLWQSFDYPSDTLLPGMKLGWDLRTGLNRRLTAWKSPDDPSPGDLTWEMLLHNYPEPAMFKGGKSF</sequence>
<feature type="domain" description="Bulb-type lectin" evidence="5">
    <location>
        <begin position="20"/>
        <end position="144"/>
    </location>
</feature>
<evidence type="ECO:0000256" key="2">
    <source>
        <dbReference type="ARBA" id="ARBA00023157"/>
    </source>
</evidence>
<keyword evidence="7" id="KW-1185">Reference proteome</keyword>
<dbReference type="PROSITE" id="PS50927">
    <property type="entry name" value="BULB_LECTIN"/>
    <property type="match status" value="1"/>
</dbReference>
<feature type="signal peptide" evidence="4">
    <location>
        <begin position="1"/>
        <end position="19"/>
    </location>
</feature>
<dbReference type="EMBL" id="JBEDUW010000003">
    <property type="protein sequence ID" value="KAK9938309.1"/>
    <property type="molecule type" value="Genomic_DNA"/>
</dbReference>
<keyword evidence="1 4" id="KW-0732">Signal</keyword>
<dbReference type="SMART" id="SM00108">
    <property type="entry name" value="B_lectin"/>
    <property type="match status" value="1"/>
</dbReference>
<organism evidence="6 7">
    <name type="scientific">Rubus argutus</name>
    <name type="common">Southern blackberry</name>
    <dbReference type="NCBI Taxonomy" id="59490"/>
    <lineage>
        <taxon>Eukaryota</taxon>
        <taxon>Viridiplantae</taxon>
        <taxon>Streptophyta</taxon>
        <taxon>Embryophyta</taxon>
        <taxon>Tracheophyta</taxon>
        <taxon>Spermatophyta</taxon>
        <taxon>Magnoliopsida</taxon>
        <taxon>eudicotyledons</taxon>
        <taxon>Gunneridae</taxon>
        <taxon>Pentapetalae</taxon>
        <taxon>rosids</taxon>
        <taxon>fabids</taxon>
        <taxon>Rosales</taxon>
        <taxon>Rosaceae</taxon>
        <taxon>Rosoideae</taxon>
        <taxon>Rosoideae incertae sedis</taxon>
        <taxon>Rubus</taxon>
    </lineage>
</organism>
<evidence type="ECO:0000259" key="5">
    <source>
        <dbReference type="PROSITE" id="PS50927"/>
    </source>
</evidence>
<dbReference type="Proteomes" id="UP001457282">
    <property type="component" value="Unassembled WGS sequence"/>
</dbReference>
<reference evidence="6 7" key="1">
    <citation type="journal article" date="2023" name="G3 (Bethesda)">
        <title>A chromosome-length genome assembly and annotation of blackberry (Rubus argutus, cv. 'Hillquist').</title>
        <authorList>
            <person name="Bruna T."/>
            <person name="Aryal R."/>
            <person name="Dudchenko O."/>
            <person name="Sargent D.J."/>
            <person name="Mead D."/>
            <person name="Buti M."/>
            <person name="Cavallini A."/>
            <person name="Hytonen T."/>
            <person name="Andres J."/>
            <person name="Pham M."/>
            <person name="Weisz D."/>
            <person name="Mascagni F."/>
            <person name="Usai G."/>
            <person name="Natali L."/>
            <person name="Bassil N."/>
            <person name="Fernandez G.E."/>
            <person name="Lomsadze A."/>
            <person name="Armour M."/>
            <person name="Olukolu B."/>
            <person name="Poorten T."/>
            <person name="Britton C."/>
            <person name="Davik J."/>
            <person name="Ashrafi H."/>
            <person name="Aiden E.L."/>
            <person name="Borodovsky M."/>
            <person name="Worthington M."/>
        </authorList>
    </citation>
    <scope>NUCLEOTIDE SEQUENCE [LARGE SCALE GENOMIC DNA]</scope>
    <source>
        <strain evidence="6">PI 553951</strain>
    </source>
</reference>
<evidence type="ECO:0000313" key="7">
    <source>
        <dbReference type="Proteomes" id="UP001457282"/>
    </source>
</evidence>
<dbReference type="Gene3D" id="2.90.10.10">
    <property type="entry name" value="Bulb-type lectin domain"/>
    <property type="match status" value="1"/>
</dbReference>
<evidence type="ECO:0000256" key="1">
    <source>
        <dbReference type="ARBA" id="ARBA00022729"/>
    </source>
</evidence>
<accession>A0AAW1XQR8</accession>
<dbReference type="PANTHER" id="PTHR32444:SF234">
    <property type="entry name" value="RECEPTOR-LIKE SERINE_THREONINE-PROTEIN KINASE"/>
    <property type="match status" value="1"/>
</dbReference>
<protein>
    <recommendedName>
        <fullName evidence="5">Bulb-type lectin domain-containing protein</fullName>
    </recommendedName>
</protein>
<dbReference type="InterPro" id="IPR036426">
    <property type="entry name" value="Bulb-type_lectin_dom_sf"/>
</dbReference>
<dbReference type="PANTHER" id="PTHR32444">
    <property type="entry name" value="BULB-TYPE LECTIN DOMAIN-CONTAINING PROTEIN"/>
    <property type="match status" value="1"/>
</dbReference>
<proteinExistence type="predicted"/>
<feature type="chain" id="PRO_5043755114" description="Bulb-type lectin domain-containing protein" evidence="4">
    <location>
        <begin position="20"/>
        <end position="208"/>
    </location>
</feature>
<dbReference type="Pfam" id="PF01453">
    <property type="entry name" value="B_lectin"/>
    <property type="match status" value="1"/>
</dbReference>
<dbReference type="FunFam" id="2.90.10.10:FF:000001">
    <property type="entry name" value="G-type lectin S-receptor-like serine/threonine-protein kinase"/>
    <property type="match status" value="1"/>
</dbReference>
<dbReference type="CDD" id="cd00028">
    <property type="entry name" value="B_lectin"/>
    <property type="match status" value="1"/>
</dbReference>
<evidence type="ECO:0000256" key="3">
    <source>
        <dbReference type="ARBA" id="ARBA00023180"/>
    </source>
</evidence>
<dbReference type="InterPro" id="IPR001480">
    <property type="entry name" value="Bulb-type_lectin_dom"/>
</dbReference>
<comment type="caution">
    <text evidence="6">The sequence shown here is derived from an EMBL/GenBank/DDBJ whole genome shotgun (WGS) entry which is preliminary data.</text>
</comment>
<dbReference type="SUPFAM" id="SSF51110">
    <property type="entry name" value="alpha-D-mannose-specific plant lectins"/>
    <property type="match status" value="1"/>
</dbReference>
<evidence type="ECO:0000256" key="4">
    <source>
        <dbReference type="SAM" id="SignalP"/>
    </source>
</evidence>
<name>A0AAW1XQR8_RUBAR</name>
<keyword evidence="3" id="KW-0325">Glycoprotein</keyword>